<feature type="compositionally biased region" description="Low complexity" evidence="1">
    <location>
        <begin position="45"/>
        <end position="54"/>
    </location>
</feature>
<gene>
    <name evidence="2" type="ordered locus">Isop_3394</name>
</gene>
<dbReference type="AlphaFoldDB" id="E8R6Q1"/>
<feature type="region of interest" description="Disordered" evidence="1">
    <location>
        <begin position="30"/>
        <end position="79"/>
    </location>
</feature>
<proteinExistence type="predicted"/>
<dbReference type="KEGG" id="ipa:Isop_3394"/>
<evidence type="ECO:0000313" key="3">
    <source>
        <dbReference type="Proteomes" id="UP000008631"/>
    </source>
</evidence>
<sequence>MTRSFRDSVRAGVGGGVGVMLMAGLILGCNNEPLPSIPPEPPGGYPKAEPAAPGVLDPSKDPRNQRKGRPQAADAGATLNLIWLNRP</sequence>
<keyword evidence="3" id="KW-1185">Reference proteome</keyword>
<reference key="1">
    <citation type="submission" date="2010-11" db="EMBL/GenBank/DDBJ databases">
        <title>The complete sequence of chromosome of Isophaera pallida ATCC 43644.</title>
        <authorList>
            <consortium name="US DOE Joint Genome Institute (JGI-PGF)"/>
            <person name="Lucas S."/>
            <person name="Copeland A."/>
            <person name="Lapidus A."/>
            <person name="Bruce D."/>
            <person name="Goodwin L."/>
            <person name="Pitluck S."/>
            <person name="Kyrpides N."/>
            <person name="Mavromatis K."/>
            <person name="Pagani I."/>
            <person name="Ivanova N."/>
            <person name="Saunders E."/>
            <person name="Brettin T."/>
            <person name="Detter J.C."/>
            <person name="Han C."/>
            <person name="Tapia R."/>
            <person name="Land M."/>
            <person name="Hauser L."/>
            <person name="Markowitz V."/>
            <person name="Cheng J.-F."/>
            <person name="Hugenholtz P."/>
            <person name="Woyke T."/>
            <person name="Wu D."/>
            <person name="Eisen J.A."/>
        </authorList>
    </citation>
    <scope>NUCLEOTIDE SEQUENCE</scope>
    <source>
        <strain>ATCC 43644</strain>
    </source>
</reference>
<evidence type="ECO:0000256" key="1">
    <source>
        <dbReference type="SAM" id="MobiDB-lite"/>
    </source>
</evidence>
<reference evidence="2 3" key="2">
    <citation type="journal article" date="2011" name="Stand. Genomic Sci.">
        <title>Complete genome sequence of Isosphaera pallida type strain (IS1B).</title>
        <authorList>
            <consortium name="US DOE Joint Genome Institute (JGI-PGF)"/>
            <person name="Goker M."/>
            <person name="Cleland D."/>
            <person name="Saunders E."/>
            <person name="Lapidus A."/>
            <person name="Nolan M."/>
            <person name="Lucas S."/>
            <person name="Hammon N."/>
            <person name="Deshpande S."/>
            <person name="Cheng J.F."/>
            <person name="Tapia R."/>
            <person name="Han C."/>
            <person name="Goodwin L."/>
            <person name="Pitluck S."/>
            <person name="Liolios K."/>
            <person name="Pagani I."/>
            <person name="Ivanova N."/>
            <person name="Mavromatis K."/>
            <person name="Pati A."/>
            <person name="Chen A."/>
            <person name="Palaniappan K."/>
            <person name="Land M."/>
            <person name="Hauser L."/>
            <person name="Chang Y.J."/>
            <person name="Jeffries C.D."/>
            <person name="Detter J.C."/>
            <person name="Beck B."/>
            <person name="Woyke T."/>
            <person name="Bristow J."/>
            <person name="Eisen J.A."/>
            <person name="Markowitz V."/>
            <person name="Hugenholtz P."/>
            <person name="Kyrpides N.C."/>
            <person name="Klenk H.P."/>
        </authorList>
    </citation>
    <scope>NUCLEOTIDE SEQUENCE [LARGE SCALE GENOMIC DNA]</scope>
    <source>
        <strain evidence="3">ATCC 43644 / DSM 9630 / IS1B</strain>
    </source>
</reference>
<name>E8R6Q1_ISOPI</name>
<organism evidence="2 3">
    <name type="scientific">Isosphaera pallida (strain ATCC 43644 / DSM 9630 / IS1B)</name>
    <dbReference type="NCBI Taxonomy" id="575540"/>
    <lineage>
        <taxon>Bacteria</taxon>
        <taxon>Pseudomonadati</taxon>
        <taxon>Planctomycetota</taxon>
        <taxon>Planctomycetia</taxon>
        <taxon>Isosphaerales</taxon>
        <taxon>Isosphaeraceae</taxon>
        <taxon>Isosphaera</taxon>
    </lineage>
</organism>
<evidence type="ECO:0000313" key="2">
    <source>
        <dbReference type="EMBL" id="ADV63953.1"/>
    </source>
</evidence>
<dbReference type="RefSeq" id="WP_013566241.1">
    <property type="nucleotide sequence ID" value="NC_014962.1"/>
</dbReference>
<dbReference type="InParanoid" id="E8R6Q1"/>
<dbReference type="EMBL" id="CP002353">
    <property type="protein sequence ID" value="ADV63953.1"/>
    <property type="molecule type" value="Genomic_DNA"/>
</dbReference>
<dbReference type="HOGENOM" id="CLU_2479153_0_0_0"/>
<dbReference type="Proteomes" id="UP000008631">
    <property type="component" value="Chromosome"/>
</dbReference>
<evidence type="ECO:0008006" key="4">
    <source>
        <dbReference type="Google" id="ProtNLM"/>
    </source>
</evidence>
<dbReference type="PROSITE" id="PS51257">
    <property type="entry name" value="PROKAR_LIPOPROTEIN"/>
    <property type="match status" value="1"/>
</dbReference>
<protein>
    <recommendedName>
        <fullName evidence="4">Lipoprotein</fullName>
    </recommendedName>
</protein>
<feature type="compositionally biased region" description="Pro residues" evidence="1">
    <location>
        <begin position="35"/>
        <end position="44"/>
    </location>
</feature>
<accession>E8R6Q1</accession>